<dbReference type="NCBIfam" id="TIGR00027">
    <property type="entry name" value="mthyl_TIGR00027"/>
    <property type="match status" value="1"/>
</dbReference>
<keyword evidence="4" id="KW-0808">Transferase</keyword>
<dbReference type="FunFam" id="3.40.50.150:FF:000152">
    <property type="entry name" value="S-adenosyl-L-methionine-dependent methyltransferase"/>
    <property type="match status" value="1"/>
</dbReference>
<name>A0AAI8SIF3_MYCAV</name>
<evidence type="ECO:0000256" key="3">
    <source>
        <dbReference type="ARBA" id="ARBA00022603"/>
    </source>
</evidence>
<keyword evidence="5 6" id="KW-0949">S-adenosyl-L-methionine</keyword>
<dbReference type="Proteomes" id="UP000327362">
    <property type="component" value="Chromosome"/>
</dbReference>
<dbReference type="EMBL" id="AP020326">
    <property type="protein sequence ID" value="BBN45775.1"/>
    <property type="molecule type" value="Genomic_DNA"/>
</dbReference>
<protein>
    <recommendedName>
        <fullName evidence="6">S-adenosyl-L-methionine-dependent methyltransferase</fullName>
        <ecNumber evidence="6">2.1.1.-</ecNumber>
    </recommendedName>
</protein>
<reference evidence="7 8" key="1">
    <citation type="submission" date="2019-09" db="EMBL/GenBank/DDBJ databases">
        <title>Complete genome sequence of Mycobacterium avium subsp. hominissuis strain JP-H-1.</title>
        <authorList>
            <person name="Kinoshita Y."/>
            <person name="Niwa H."/>
            <person name="Uchida-Fujii E."/>
            <person name="Nukada T."/>
        </authorList>
    </citation>
    <scope>NUCLEOTIDE SEQUENCE [LARGE SCALE GENOMIC DNA]</scope>
    <source>
        <strain evidence="7 8">JP-H-1</strain>
    </source>
</reference>
<keyword evidence="3 6" id="KW-0489">Methyltransferase</keyword>
<comment type="similarity">
    <text evidence="2 6">Belongs to the UPF0677 family.</text>
</comment>
<dbReference type="Gene3D" id="3.40.50.150">
    <property type="entry name" value="Vaccinia Virus protein VP39"/>
    <property type="match status" value="1"/>
</dbReference>
<accession>A0AAI8SIF3</accession>
<dbReference type="GO" id="GO:0008168">
    <property type="term" value="F:methyltransferase activity"/>
    <property type="evidence" value="ECO:0007669"/>
    <property type="project" value="UniProtKB-UniRule"/>
</dbReference>
<evidence type="ECO:0000313" key="7">
    <source>
        <dbReference type="EMBL" id="BBN45775.1"/>
    </source>
</evidence>
<dbReference type="InterPro" id="IPR007213">
    <property type="entry name" value="Ppm1/Ppm2/Tcmp"/>
</dbReference>
<evidence type="ECO:0000256" key="4">
    <source>
        <dbReference type="ARBA" id="ARBA00022679"/>
    </source>
</evidence>
<evidence type="ECO:0000256" key="1">
    <source>
        <dbReference type="ARBA" id="ARBA00003907"/>
    </source>
</evidence>
<evidence type="ECO:0000256" key="6">
    <source>
        <dbReference type="RuleBase" id="RU362030"/>
    </source>
</evidence>
<dbReference type="InterPro" id="IPR029063">
    <property type="entry name" value="SAM-dependent_MTases_sf"/>
</dbReference>
<dbReference type="EC" id="2.1.1.-" evidence="6"/>
<dbReference type="InterPro" id="IPR011610">
    <property type="entry name" value="SAM_mthyl_Trfase_ML2640-like"/>
</dbReference>
<evidence type="ECO:0000256" key="2">
    <source>
        <dbReference type="ARBA" id="ARBA00008138"/>
    </source>
</evidence>
<organism evidence="7 8">
    <name type="scientific">Mycobacterium avium subsp. hominissuis</name>
    <dbReference type="NCBI Taxonomy" id="439334"/>
    <lineage>
        <taxon>Bacteria</taxon>
        <taxon>Bacillati</taxon>
        <taxon>Actinomycetota</taxon>
        <taxon>Actinomycetes</taxon>
        <taxon>Mycobacteriales</taxon>
        <taxon>Mycobacteriaceae</taxon>
        <taxon>Mycobacterium</taxon>
        <taxon>Mycobacterium avium complex (MAC)</taxon>
    </lineage>
</organism>
<dbReference type="PANTHER" id="PTHR43619">
    <property type="entry name" value="S-ADENOSYL-L-METHIONINE-DEPENDENT METHYLTRANSFERASE YKTD-RELATED"/>
    <property type="match status" value="1"/>
</dbReference>
<dbReference type="SUPFAM" id="SSF53335">
    <property type="entry name" value="S-adenosyl-L-methionine-dependent methyltransferases"/>
    <property type="match status" value="1"/>
</dbReference>
<evidence type="ECO:0000256" key="5">
    <source>
        <dbReference type="ARBA" id="ARBA00022691"/>
    </source>
</evidence>
<gene>
    <name evidence="7" type="ORF">JPH1_02500</name>
</gene>
<dbReference type="PANTHER" id="PTHR43619:SF2">
    <property type="entry name" value="S-ADENOSYL-L-METHIONINE-DEPENDENT METHYLTRANSFERASES SUPERFAMILY PROTEIN"/>
    <property type="match status" value="1"/>
</dbReference>
<dbReference type="GO" id="GO:0032259">
    <property type="term" value="P:methylation"/>
    <property type="evidence" value="ECO:0007669"/>
    <property type="project" value="UniProtKB-KW"/>
</dbReference>
<dbReference type="AlphaFoldDB" id="A0AAI8SIF3"/>
<dbReference type="Pfam" id="PF04072">
    <property type="entry name" value="LCM"/>
    <property type="match status" value="1"/>
</dbReference>
<sequence>MAGMPRTDNDSWDITQSVGATALGVAAARAAETESENPLISDPFARIFVEAAGKGMWSIYADPALLTKADDLEPDLRGRLQLMIDFMATRTAFFDEFFLAAADAGVRQVVILAAGLDARSWRLPWPDGTVVYELDQPKVLEFKSTTLREHGAQPKAELVNVPIDLRQDWPKALQEAGFDASRPAVWSAEGLVRYLPAQAQDLLFERIDALSVPGSRLASNVPDSGFTDPDRLARQREDMRRMRAAAAKLVDAEITDFDDLWYPEERTPVDSWLRERGWDVSTATFAELMARYGRSIPQGAQDSMPPTLYVSAQRRAG</sequence>
<proteinExistence type="inferred from homology"/>
<evidence type="ECO:0000313" key="8">
    <source>
        <dbReference type="Proteomes" id="UP000327362"/>
    </source>
</evidence>
<comment type="function">
    <text evidence="1 6">Exhibits S-adenosyl-L-methionine-dependent methyltransferase activity.</text>
</comment>